<dbReference type="Gene3D" id="1.10.530.10">
    <property type="match status" value="1"/>
</dbReference>
<evidence type="ECO:0000259" key="1">
    <source>
        <dbReference type="Pfam" id="PF19489"/>
    </source>
</evidence>
<dbReference type="RefSeq" id="WP_119839261.1">
    <property type="nucleotide sequence ID" value="NZ_CP060436.1"/>
</dbReference>
<dbReference type="SUPFAM" id="SSF53955">
    <property type="entry name" value="Lysozyme-like"/>
    <property type="match status" value="1"/>
</dbReference>
<dbReference type="PROSITE" id="PS51257">
    <property type="entry name" value="PROKAR_LIPOPROTEIN"/>
    <property type="match status" value="1"/>
</dbReference>
<proteinExistence type="predicted"/>
<dbReference type="OrthoDB" id="9789144at2"/>
<dbReference type="KEGG" id="palw:PSAL_028730"/>
<keyword evidence="3" id="KW-1185">Reference proteome</keyword>
<evidence type="ECO:0000313" key="2">
    <source>
        <dbReference type="EMBL" id="QPM91618.1"/>
    </source>
</evidence>
<sequence length="192" mass="21521">MGRKIFALLFVLLAASCGGRDTTAPRNLNDACAILDQRPHYARAFKRTERRWGVPINVQMAIMYQESKFIGNAKTPHKYALGIIPMGRVSSAYGYSQALDGTWQEYQDATRSRRAKRNDIDDAADFIGWYLTGTTKQLGIPLTDARRQYLAYHEGRAGYSRGSHNGKSWLLNVSSSVGSRSILYGKQLAYCD</sequence>
<dbReference type="InterPro" id="IPR023346">
    <property type="entry name" value="Lysozyme-like_dom_sf"/>
</dbReference>
<dbReference type="Proteomes" id="UP000283786">
    <property type="component" value="Chromosome"/>
</dbReference>
<reference evidence="2 3" key="1">
    <citation type="submission" date="2020-08" db="EMBL/GenBank/DDBJ databases">
        <title>Genome sequence of Rhodobacteraceae bacterium Lw-13e.</title>
        <authorList>
            <person name="Poehlein A."/>
            <person name="Wolter L."/>
            <person name="Daniel R."/>
            <person name="Brinkhoff T."/>
        </authorList>
    </citation>
    <scope>NUCLEOTIDE SEQUENCE [LARGE SCALE GENOMIC DNA]</scope>
    <source>
        <strain evidence="2 3">Lw-13e</strain>
    </source>
</reference>
<dbReference type="AlphaFoldDB" id="A0A418SGA3"/>
<dbReference type="EMBL" id="CP060436">
    <property type="protein sequence ID" value="QPM91618.1"/>
    <property type="molecule type" value="Genomic_DNA"/>
</dbReference>
<dbReference type="CDD" id="cd00442">
    <property type="entry name" value="Lyz-like"/>
    <property type="match status" value="1"/>
</dbReference>
<organism evidence="2 3">
    <name type="scientific">Pseudooceanicola algae</name>
    <dbReference type="NCBI Taxonomy" id="1537215"/>
    <lineage>
        <taxon>Bacteria</taxon>
        <taxon>Pseudomonadati</taxon>
        <taxon>Pseudomonadota</taxon>
        <taxon>Alphaproteobacteria</taxon>
        <taxon>Rhodobacterales</taxon>
        <taxon>Paracoccaceae</taxon>
        <taxon>Pseudooceanicola</taxon>
    </lineage>
</organism>
<evidence type="ECO:0000313" key="3">
    <source>
        <dbReference type="Proteomes" id="UP000283786"/>
    </source>
</evidence>
<gene>
    <name evidence="2" type="ORF">PSAL_028730</name>
</gene>
<dbReference type="Pfam" id="PF19489">
    <property type="entry name" value="SLT_4"/>
    <property type="match status" value="1"/>
</dbReference>
<feature type="domain" description="Transglycosylase SLT" evidence="1">
    <location>
        <begin position="6"/>
        <end position="191"/>
    </location>
</feature>
<dbReference type="InterPro" id="IPR045795">
    <property type="entry name" value="SLT_4"/>
</dbReference>
<name>A0A418SGA3_9RHOB</name>
<accession>A0A418SGA3</accession>
<protein>
    <recommendedName>
        <fullName evidence="1">Transglycosylase SLT domain-containing protein</fullName>
    </recommendedName>
</protein>